<dbReference type="InterPro" id="IPR011598">
    <property type="entry name" value="bHLH_dom"/>
</dbReference>
<keyword evidence="4" id="KW-0539">Nucleus</keyword>
<dbReference type="GO" id="GO:0005634">
    <property type="term" value="C:nucleus"/>
    <property type="evidence" value="ECO:0007669"/>
    <property type="project" value="UniProtKB-SubCell"/>
</dbReference>
<proteinExistence type="predicted"/>
<organism evidence="6 7">
    <name type="scientific">Lactuca sativa</name>
    <name type="common">Garden lettuce</name>
    <dbReference type="NCBI Taxonomy" id="4236"/>
    <lineage>
        <taxon>Eukaryota</taxon>
        <taxon>Viridiplantae</taxon>
        <taxon>Streptophyta</taxon>
        <taxon>Embryophyta</taxon>
        <taxon>Tracheophyta</taxon>
        <taxon>Spermatophyta</taxon>
        <taxon>Magnoliopsida</taxon>
        <taxon>eudicotyledons</taxon>
        <taxon>Gunneridae</taxon>
        <taxon>Pentapetalae</taxon>
        <taxon>asterids</taxon>
        <taxon>campanulids</taxon>
        <taxon>Asterales</taxon>
        <taxon>Asteraceae</taxon>
        <taxon>Cichorioideae</taxon>
        <taxon>Cichorieae</taxon>
        <taxon>Lactucinae</taxon>
        <taxon>Lactuca</taxon>
    </lineage>
</organism>
<feature type="domain" description="BHLH" evidence="5">
    <location>
        <begin position="140"/>
        <end position="189"/>
    </location>
</feature>
<evidence type="ECO:0000256" key="2">
    <source>
        <dbReference type="ARBA" id="ARBA00023015"/>
    </source>
</evidence>
<dbReference type="InterPro" id="IPR052610">
    <property type="entry name" value="bHLH_transcription_regulator"/>
</dbReference>
<reference evidence="6 7" key="1">
    <citation type="journal article" date="2017" name="Nat. Commun.">
        <title>Genome assembly with in vitro proximity ligation data and whole-genome triplication in lettuce.</title>
        <authorList>
            <person name="Reyes-Chin-Wo S."/>
            <person name="Wang Z."/>
            <person name="Yang X."/>
            <person name="Kozik A."/>
            <person name="Arikit S."/>
            <person name="Song C."/>
            <person name="Xia L."/>
            <person name="Froenicke L."/>
            <person name="Lavelle D.O."/>
            <person name="Truco M.J."/>
            <person name="Xia R."/>
            <person name="Zhu S."/>
            <person name="Xu C."/>
            <person name="Xu H."/>
            <person name="Xu X."/>
            <person name="Cox K."/>
            <person name="Korf I."/>
            <person name="Meyers B.C."/>
            <person name="Michelmore R.W."/>
        </authorList>
    </citation>
    <scope>NUCLEOTIDE SEQUENCE [LARGE SCALE GENOMIC DNA]</scope>
    <source>
        <strain evidence="7">cv. Salinas</strain>
        <tissue evidence="6">Seedlings</tissue>
    </source>
</reference>
<evidence type="ECO:0000313" key="6">
    <source>
        <dbReference type="EMBL" id="KAJ0220055.1"/>
    </source>
</evidence>
<evidence type="ECO:0000256" key="4">
    <source>
        <dbReference type="ARBA" id="ARBA00023242"/>
    </source>
</evidence>
<comment type="subcellular location">
    <subcellularLocation>
        <location evidence="1">Nucleus</location>
    </subcellularLocation>
</comment>
<accession>A0A9R1W7U8</accession>
<keyword evidence="2" id="KW-0805">Transcription regulation</keyword>
<sequence>MDTSSPWLSELEIQDQGFVNQLQMIRPYYVVADFSLDSFSSESNSKNPSFPDQGFKSPSIIKETTNINTLHSYNKSINDINNNYTPTDEKPKPKPLPNIPNTFTISFGDQKPKDEFILLSDSLGCTTGTKKGTTVIRNRIQLQDHMLAERKRREKLARRFLSLSALLPGLKKMDKAAILEDASSYIQELQGRVKELEGLSDMKGINMQPIVKRSKLSCSNDDGSWSSDEANFGEIRSPYNPEIEVRMSGSSVIVRIYCLKNYVSLVKVFDEMEKLGLSITSSSTLPFASTTIVITIIAKKTNGFFMTSTDLVYLQVLLIKKCLGTSVHT</sequence>
<protein>
    <recommendedName>
        <fullName evidence="5">BHLH domain-containing protein</fullName>
    </recommendedName>
</protein>
<dbReference type="AlphaFoldDB" id="A0A9R1W7U8"/>
<evidence type="ECO:0000259" key="5">
    <source>
        <dbReference type="PROSITE" id="PS50888"/>
    </source>
</evidence>
<evidence type="ECO:0000313" key="7">
    <source>
        <dbReference type="Proteomes" id="UP000235145"/>
    </source>
</evidence>
<keyword evidence="7" id="KW-1185">Reference proteome</keyword>
<evidence type="ECO:0000256" key="1">
    <source>
        <dbReference type="ARBA" id="ARBA00004123"/>
    </source>
</evidence>
<name>A0A9R1W7U8_LACSA</name>
<comment type="caution">
    <text evidence="6">The sequence shown here is derived from an EMBL/GenBank/DDBJ whole genome shotgun (WGS) entry which is preliminary data.</text>
</comment>
<dbReference type="PANTHER" id="PTHR45959:SF56">
    <property type="entry name" value="BASIC HELIX-LOOP-HELIX (BHLH) DNA-BINDING SUPERFAMILY PROTEIN-RELATED"/>
    <property type="match status" value="1"/>
</dbReference>
<dbReference type="Gene3D" id="4.10.280.10">
    <property type="entry name" value="Helix-loop-helix DNA-binding domain"/>
    <property type="match status" value="1"/>
</dbReference>
<dbReference type="PANTHER" id="PTHR45959">
    <property type="entry name" value="BHLH TRANSCRIPTION FACTOR"/>
    <property type="match status" value="1"/>
</dbReference>
<dbReference type="GO" id="GO:0046983">
    <property type="term" value="F:protein dimerization activity"/>
    <property type="evidence" value="ECO:0007669"/>
    <property type="project" value="InterPro"/>
</dbReference>
<dbReference type="SUPFAM" id="SSF47459">
    <property type="entry name" value="HLH, helix-loop-helix DNA-binding domain"/>
    <property type="match status" value="1"/>
</dbReference>
<evidence type="ECO:0000256" key="3">
    <source>
        <dbReference type="ARBA" id="ARBA00023163"/>
    </source>
</evidence>
<dbReference type="Pfam" id="PF00010">
    <property type="entry name" value="HLH"/>
    <property type="match status" value="1"/>
</dbReference>
<dbReference type="InterPro" id="IPR036638">
    <property type="entry name" value="HLH_DNA-bd_sf"/>
</dbReference>
<dbReference type="Proteomes" id="UP000235145">
    <property type="component" value="Unassembled WGS sequence"/>
</dbReference>
<gene>
    <name evidence="6" type="ORF">LSAT_V11C200079920</name>
</gene>
<dbReference type="EMBL" id="NBSK02000002">
    <property type="protein sequence ID" value="KAJ0220055.1"/>
    <property type="molecule type" value="Genomic_DNA"/>
</dbReference>
<dbReference type="SMART" id="SM00353">
    <property type="entry name" value="HLH"/>
    <property type="match status" value="1"/>
</dbReference>
<keyword evidence="3" id="KW-0804">Transcription</keyword>
<dbReference type="PROSITE" id="PS50888">
    <property type="entry name" value="BHLH"/>
    <property type="match status" value="1"/>
</dbReference>